<dbReference type="Proteomes" id="UP000488956">
    <property type="component" value="Unassembled WGS sequence"/>
</dbReference>
<evidence type="ECO:0000313" key="12">
    <source>
        <dbReference type="Proteomes" id="UP000433483"/>
    </source>
</evidence>
<evidence type="ECO:0000313" key="5">
    <source>
        <dbReference type="EMBL" id="KAE9109697.1"/>
    </source>
</evidence>
<evidence type="ECO:0000313" key="15">
    <source>
        <dbReference type="Proteomes" id="UP000440732"/>
    </source>
</evidence>
<dbReference type="EMBL" id="QXGC01006108">
    <property type="protein sequence ID" value="KAE9163276.1"/>
    <property type="molecule type" value="Genomic_DNA"/>
</dbReference>
<evidence type="ECO:0000313" key="16">
    <source>
        <dbReference type="Proteomes" id="UP000441208"/>
    </source>
</evidence>
<evidence type="ECO:0000313" key="14">
    <source>
        <dbReference type="Proteomes" id="UP000440367"/>
    </source>
</evidence>
<dbReference type="EMBL" id="QXFW01007015">
    <property type="protein sequence ID" value="KAE8957962.1"/>
    <property type="molecule type" value="Genomic_DNA"/>
</dbReference>
<evidence type="ECO:0000313" key="13">
    <source>
        <dbReference type="Proteomes" id="UP000437068"/>
    </source>
</evidence>
<dbReference type="Proteomes" id="UP000440367">
    <property type="component" value="Unassembled WGS sequence"/>
</dbReference>
<evidence type="ECO:0000313" key="20">
    <source>
        <dbReference type="Proteomes" id="UP000488956"/>
    </source>
</evidence>
<dbReference type="Proteomes" id="UP000441208">
    <property type="component" value="Unassembled WGS sequence"/>
</dbReference>
<dbReference type="EMBL" id="QXGB01006722">
    <property type="protein sequence ID" value="KAE9160319.1"/>
    <property type="molecule type" value="Genomic_DNA"/>
</dbReference>
<evidence type="ECO:0000313" key="8">
    <source>
        <dbReference type="EMBL" id="KAE9163724.1"/>
    </source>
</evidence>
<evidence type="ECO:0000313" key="9">
    <source>
        <dbReference type="EMBL" id="KAE9264024.1"/>
    </source>
</evidence>
<proteinExistence type="predicted"/>
<name>A0A6A3PM76_9STRA</name>
<evidence type="ECO:0000313" key="4">
    <source>
        <dbReference type="EMBL" id="KAE9060787.1"/>
    </source>
</evidence>
<dbReference type="Proteomes" id="UP000433483">
    <property type="component" value="Unassembled WGS sequence"/>
</dbReference>
<dbReference type="EMBL" id="QXFZ01005780">
    <property type="protein sequence ID" value="KAE9060100.1"/>
    <property type="molecule type" value="Genomic_DNA"/>
</dbReference>
<organism evidence="3 16">
    <name type="scientific">Phytophthora fragariae</name>
    <dbReference type="NCBI Taxonomy" id="53985"/>
    <lineage>
        <taxon>Eukaryota</taxon>
        <taxon>Sar</taxon>
        <taxon>Stramenopiles</taxon>
        <taxon>Oomycota</taxon>
        <taxon>Peronosporomycetes</taxon>
        <taxon>Peronosporales</taxon>
        <taxon>Peronosporaceae</taxon>
        <taxon>Phytophthora</taxon>
    </lineage>
</organism>
<evidence type="ECO:0000313" key="11">
    <source>
        <dbReference type="Proteomes" id="UP000429523"/>
    </source>
</evidence>
<protein>
    <submittedName>
        <fullName evidence="3">Uncharacterized protein</fullName>
    </submittedName>
</protein>
<evidence type="ECO:0000313" key="17">
    <source>
        <dbReference type="Proteomes" id="UP000460718"/>
    </source>
</evidence>
<dbReference type="EMBL" id="QXGD01006208">
    <property type="protein sequence ID" value="KAE9163724.1"/>
    <property type="molecule type" value="Genomic_DNA"/>
</dbReference>
<dbReference type="Proteomes" id="UP000429523">
    <property type="component" value="Unassembled WGS sequence"/>
</dbReference>
<evidence type="ECO:0000313" key="18">
    <source>
        <dbReference type="Proteomes" id="UP000476176"/>
    </source>
</evidence>
<dbReference type="EMBL" id="QXFX01000607">
    <property type="protein sequence ID" value="KAE9109697.1"/>
    <property type="molecule type" value="Genomic_DNA"/>
</dbReference>
<dbReference type="EMBL" id="QXGF01006482">
    <property type="protein sequence ID" value="KAE8917884.1"/>
    <property type="molecule type" value="Genomic_DNA"/>
</dbReference>
<evidence type="ECO:0000313" key="19">
    <source>
        <dbReference type="Proteomes" id="UP000486351"/>
    </source>
</evidence>
<dbReference type="Proteomes" id="UP000440732">
    <property type="component" value="Unassembled WGS sequence"/>
</dbReference>
<evidence type="ECO:0000313" key="1">
    <source>
        <dbReference type="EMBL" id="KAE8917884.1"/>
    </source>
</evidence>
<comment type="caution">
    <text evidence="3">The sequence shown here is derived from an EMBL/GenBank/DDBJ whole genome shotgun (WGS) entry which is preliminary data.</text>
</comment>
<accession>A0A6A3PM76</accession>
<evidence type="ECO:0000313" key="10">
    <source>
        <dbReference type="EMBL" id="KAE9269811.1"/>
    </source>
</evidence>
<dbReference type="EMBL" id="QXGE01007086">
    <property type="protein sequence ID" value="KAE9264024.1"/>
    <property type="molecule type" value="Genomic_DNA"/>
</dbReference>
<dbReference type="Proteomes" id="UP000476176">
    <property type="component" value="Unassembled WGS sequence"/>
</dbReference>
<dbReference type="EMBL" id="QXFY01006106">
    <property type="protein sequence ID" value="KAE9269811.1"/>
    <property type="molecule type" value="Genomic_DNA"/>
</dbReference>
<dbReference type="Proteomes" id="UP000460718">
    <property type="component" value="Unassembled WGS sequence"/>
</dbReference>
<dbReference type="Proteomes" id="UP000437068">
    <property type="component" value="Unassembled WGS sequence"/>
</dbReference>
<gene>
    <name evidence="9" type="ORF">PF001_g31454</name>
    <name evidence="8" type="ORF">PF002_g31783</name>
    <name evidence="7" type="ORF">PF004_g30200</name>
    <name evidence="6" type="ORF">PF005_g31694</name>
    <name evidence="4" type="ORF">PF006_g31564</name>
    <name evidence="3" type="ORF">PF007_g30718</name>
    <name evidence="10" type="ORF">PF008_g30764</name>
    <name evidence="1" type="ORF">PF009_g31798</name>
    <name evidence="5" type="ORF">PF010_g11441</name>
    <name evidence="2" type="ORF">PF011_g30952</name>
</gene>
<keyword evidence="12" id="KW-1185">Reference proteome</keyword>
<dbReference type="EMBL" id="QXGA01007199">
    <property type="protein sequence ID" value="KAE9060787.1"/>
    <property type="molecule type" value="Genomic_DNA"/>
</dbReference>
<evidence type="ECO:0000313" key="7">
    <source>
        <dbReference type="EMBL" id="KAE9163276.1"/>
    </source>
</evidence>
<dbReference type="AlphaFoldDB" id="A0A6A3PM76"/>
<reference evidence="11 12" key="1">
    <citation type="submission" date="2018-08" db="EMBL/GenBank/DDBJ databases">
        <title>Genomic investigation of the strawberry pathogen Phytophthora fragariae indicates pathogenicity is determined by transcriptional variation in three key races.</title>
        <authorList>
            <person name="Adams T.M."/>
            <person name="Armitage A.D."/>
            <person name="Sobczyk M.K."/>
            <person name="Bates H.J."/>
            <person name="Dunwell J.M."/>
            <person name="Nellist C.F."/>
            <person name="Harrison R.J."/>
        </authorList>
    </citation>
    <scope>NUCLEOTIDE SEQUENCE [LARGE SCALE GENOMIC DNA]</scope>
    <source>
        <strain evidence="9 13">A4</strain>
        <strain evidence="8 14">BC-1</strain>
        <strain evidence="7 18">BC-23</strain>
        <strain evidence="6 12">NOV-27</strain>
        <strain evidence="4 15">NOV-5</strain>
        <strain evidence="3 16">NOV-71</strain>
        <strain evidence="10 19">NOV-77</strain>
        <strain evidence="1 11">NOV-9</strain>
        <strain evidence="5 20">ONT-3</strain>
        <strain evidence="2 17">SCRP245</strain>
    </source>
</reference>
<evidence type="ECO:0000313" key="3">
    <source>
        <dbReference type="EMBL" id="KAE9060100.1"/>
    </source>
</evidence>
<sequence length="53" mass="5646">MWSTATVAAVTARGRSDWGGMLVASCLFLNHVGAISMNSSNTSRHGYKNMQAT</sequence>
<evidence type="ECO:0000313" key="6">
    <source>
        <dbReference type="EMBL" id="KAE9160319.1"/>
    </source>
</evidence>
<evidence type="ECO:0000313" key="2">
    <source>
        <dbReference type="EMBL" id="KAE8957962.1"/>
    </source>
</evidence>
<dbReference type="Proteomes" id="UP000486351">
    <property type="component" value="Unassembled WGS sequence"/>
</dbReference>